<evidence type="ECO:0000313" key="1">
    <source>
        <dbReference type="EMBL" id="OGX84354.1"/>
    </source>
</evidence>
<protein>
    <submittedName>
        <fullName evidence="1">Uncharacterized protein</fullName>
    </submittedName>
</protein>
<comment type="caution">
    <text evidence="1">The sequence shown here is derived from an EMBL/GenBank/DDBJ whole genome shotgun (WGS) entry which is preliminary data.</text>
</comment>
<organism evidence="1 2">
    <name type="scientific">Hymenobacter lapidarius</name>
    <dbReference type="NCBI Taxonomy" id="1908237"/>
    <lineage>
        <taxon>Bacteria</taxon>
        <taxon>Pseudomonadati</taxon>
        <taxon>Bacteroidota</taxon>
        <taxon>Cytophagia</taxon>
        <taxon>Cytophagales</taxon>
        <taxon>Hymenobacteraceae</taxon>
        <taxon>Hymenobacter</taxon>
    </lineage>
</organism>
<accession>A0A1G1T0E6</accession>
<keyword evidence="2" id="KW-1185">Reference proteome</keyword>
<proteinExistence type="predicted"/>
<dbReference type="EMBL" id="MDZB01000120">
    <property type="protein sequence ID" value="OGX84354.1"/>
    <property type="molecule type" value="Genomic_DNA"/>
</dbReference>
<dbReference type="Proteomes" id="UP000176294">
    <property type="component" value="Unassembled WGS sequence"/>
</dbReference>
<evidence type="ECO:0000313" key="2">
    <source>
        <dbReference type="Proteomes" id="UP000176294"/>
    </source>
</evidence>
<dbReference type="AlphaFoldDB" id="A0A1G1T0E6"/>
<name>A0A1G1T0E6_9BACT</name>
<dbReference type="OrthoDB" id="878494at2"/>
<dbReference type="RefSeq" id="WP_070728904.1">
    <property type="nucleotide sequence ID" value="NZ_MDZB01000120.1"/>
</dbReference>
<sequence>MIHLNHIIGLCLLLSLVQCGEKPKGPVAVPVGFLPEVTIMPSARTMQRGDTLWLDMNCSDSLLDRNSGRRFRVRPQDVALRSYIAFQRLEGIGRLPTNIAPTFRLVEQVGRAVVKGSFSASFEPIYDGSRYRARIGLIPTQTGITAIVVRMVPVDDTRAFGQFLPFISLPTDAEGREQKAVLDDSFYVVNGGKANNFDLFAQHTRAFALEPGTPQIQIIYEQKSTFTVEVK</sequence>
<reference evidence="1 2" key="1">
    <citation type="submission" date="2016-08" db="EMBL/GenBank/DDBJ databases">
        <title>Hymenobacter coccineus sp. nov., Hymenobacter lapidarius sp. nov. and Hymenobacter glacialis sp. nov., isolated from Antarctic soil.</title>
        <authorList>
            <person name="Sedlacek I."/>
            <person name="Kralova S."/>
            <person name="Kyrova K."/>
            <person name="Maslanova I."/>
            <person name="Stankova E."/>
            <person name="Vrbovska V."/>
            <person name="Nemec M."/>
            <person name="Bartak M."/>
            <person name="Svec P."/>
            <person name="Busse H.-J."/>
            <person name="Pantucek R."/>
        </authorList>
    </citation>
    <scope>NUCLEOTIDE SEQUENCE [LARGE SCALE GENOMIC DNA]</scope>
    <source>
        <strain evidence="1 2">CCM 8643</strain>
    </source>
</reference>
<gene>
    <name evidence="1" type="ORF">BEN47_03050</name>
</gene>